<comment type="caution">
    <text evidence="10">The sequence shown here is derived from an EMBL/GenBank/DDBJ whole genome shotgun (WGS) entry which is preliminary data.</text>
</comment>
<keyword evidence="6 7" id="KW-0694">RNA-binding</keyword>
<protein>
    <recommendedName>
        <fullName evidence="7">Ribosomal RNA small subunit methyltransferase A</fullName>
        <ecNumber evidence="7">2.1.1.182</ecNumber>
    </recommendedName>
    <alternativeName>
        <fullName evidence="7">16S rRNA (adenine(1518)-N(6)/adenine(1519)-N(6))-dimethyltransferase</fullName>
    </alternativeName>
    <alternativeName>
        <fullName evidence="7">16S rRNA dimethyladenosine transferase</fullName>
    </alternativeName>
    <alternativeName>
        <fullName evidence="7">16S rRNA dimethylase</fullName>
    </alternativeName>
    <alternativeName>
        <fullName evidence="7">S-adenosylmethionine-6-N', N'-adenosyl(rRNA) dimethyltransferase</fullName>
    </alternativeName>
</protein>
<evidence type="ECO:0000256" key="8">
    <source>
        <dbReference type="PROSITE-ProRule" id="PRU01026"/>
    </source>
</evidence>
<evidence type="ECO:0000256" key="1">
    <source>
        <dbReference type="ARBA" id="ARBA00022490"/>
    </source>
</evidence>
<evidence type="ECO:0000313" key="10">
    <source>
        <dbReference type="EMBL" id="KPL71675.1"/>
    </source>
</evidence>
<keyword evidence="11" id="KW-1185">Reference proteome</keyword>
<comment type="similarity">
    <text evidence="7">Belongs to the class I-like SAM-binding methyltransferase superfamily. rRNA adenine N(6)-methyltransferase family. RsmA subfamily.</text>
</comment>
<comment type="catalytic activity">
    <reaction evidence="7">
        <text>adenosine(1518)/adenosine(1519) in 16S rRNA + 4 S-adenosyl-L-methionine = N(6)-dimethyladenosine(1518)/N(6)-dimethyladenosine(1519) in 16S rRNA + 4 S-adenosyl-L-homocysteine + 4 H(+)</text>
        <dbReference type="Rhea" id="RHEA:19609"/>
        <dbReference type="Rhea" id="RHEA-COMP:10232"/>
        <dbReference type="Rhea" id="RHEA-COMP:10233"/>
        <dbReference type="ChEBI" id="CHEBI:15378"/>
        <dbReference type="ChEBI" id="CHEBI:57856"/>
        <dbReference type="ChEBI" id="CHEBI:59789"/>
        <dbReference type="ChEBI" id="CHEBI:74411"/>
        <dbReference type="ChEBI" id="CHEBI:74493"/>
        <dbReference type="EC" id="2.1.1.182"/>
    </reaction>
</comment>
<keyword evidence="4 7" id="KW-0808">Transferase</keyword>
<dbReference type="EMBL" id="LGCK01000010">
    <property type="protein sequence ID" value="KPL71675.1"/>
    <property type="molecule type" value="Genomic_DNA"/>
</dbReference>
<dbReference type="NCBIfam" id="TIGR00755">
    <property type="entry name" value="ksgA"/>
    <property type="match status" value="1"/>
</dbReference>
<evidence type="ECO:0000313" key="11">
    <source>
        <dbReference type="Proteomes" id="UP000050430"/>
    </source>
</evidence>
<feature type="domain" description="Ribosomal RNA adenine methylase transferase N-terminal" evidence="9">
    <location>
        <begin position="33"/>
        <end position="202"/>
    </location>
</feature>
<reference evidence="10 11" key="1">
    <citation type="submission" date="2015-07" db="EMBL/GenBank/DDBJ databases">
        <title>Genome sequence of Leptolinea tardivitalis DSM 16556.</title>
        <authorList>
            <person name="Hemp J."/>
            <person name="Ward L.M."/>
            <person name="Pace L.A."/>
            <person name="Fischer W.W."/>
        </authorList>
    </citation>
    <scope>NUCLEOTIDE SEQUENCE [LARGE SCALE GENOMIC DNA]</scope>
    <source>
        <strain evidence="10 11">YMTK-2</strain>
    </source>
</reference>
<dbReference type="AlphaFoldDB" id="A0A0P6WYN4"/>
<dbReference type="Pfam" id="PF00398">
    <property type="entry name" value="RrnaAD"/>
    <property type="match status" value="1"/>
</dbReference>
<comment type="function">
    <text evidence="7">Specifically dimethylates two adjacent adenosines (A1518 and A1519) in the loop of a conserved hairpin near the 3'-end of 16S rRNA in the 30S particle. May play a critical role in biogenesis of 30S subunits.</text>
</comment>
<evidence type="ECO:0000256" key="4">
    <source>
        <dbReference type="ARBA" id="ARBA00022679"/>
    </source>
</evidence>
<dbReference type="GO" id="GO:0005829">
    <property type="term" value="C:cytosol"/>
    <property type="evidence" value="ECO:0007669"/>
    <property type="project" value="TreeGrafter"/>
</dbReference>
<keyword evidence="3 7" id="KW-0489">Methyltransferase</keyword>
<dbReference type="PATRIC" id="fig|229920.5.peg.1789"/>
<dbReference type="Gene3D" id="1.10.8.100">
    <property type="entry name" value="Ribosomal RNA adenine dimethylase-like, domain 2"/>
    <property type="match status" value="1"/>
</dbReference>
<feature type="binding site" evidence="7 8">
    <location>
        <position position="74"/>
    </location>
    <ligand>
        <name>S-adenosyl-L-methionine</name>
        <dbReference type="ChEBI" id="CHEBI:59789"/>
    </ligand>
</feature>
<dbReference type="SUPFAM" id="SSF53335">
    <property type="entry name" value="S-adenosyl-L-methionine-dependent methyltransferases"/>
    <property type="match status" value="1"/>
</dbReference>
<evidence type="ECO:0000256" key="3">
    <source>
        <dbReference type="ARBA" id="ARBA00022603"/>
    </source>
</evidence>
<evidence type="ECO:0000256" key="2">
    <source>
        <dbReference type="ARBA" id="ARBA00022552"/>
    </source>
</evidence>
<dbReference type="OrthoDB" id="9814755at2"/>
<dbReference type="STRING" id="229920.ADM99_09400"/>
<feature type="binding site" evidence="7 8">
    <location>
        <position position="99"/>
    </location>
    <ligand>
        <name>S-adenosyl-L-methionine</name>
        <dbReference type="ChEBI" id="CHEBI:59789"/>
    </ligand>
</feature>
<feature type="binding site" evidence="7 8">
    <location>
        <position position="28"/>
    </location>
    <ligand>
        <name>S-adenosyl-L-methionine</name>
        <dbReference type="ChEBI" id="CHEBI:59789"/>
    </ligand>
</feature>
<feature type="binding site" evidence="7 8">
    <location>
        <position position="53"/>
    </location>
    <ligand>
        <name>S-adenosyl-L-methionine</name>
        <dbReference type="ChEBI" id="CHEBI:59789"/>
    </ligand>
</feature>
<name>A0A0P6WYN4_9CHLR</name>
<dbReference type="InterPro" id="IPR029063">
    <property type="entry name" value="SAM-dependent_MTases_sf"/>
</dbReference>
<dbReference type="RefSeq" id="WP_062420264.1">
    <property type="nucleotide sequence ID" value="NZ_BBYA01000001.1"/>
</dbReference>
<dbReference type="EC" id="2.1.1.182" evidence="7"/>
<feature type="binding site" evidence="7 8">
    <location>
        <position position="119"/>
    </location>
    <ligand>
        <name>S-adenosyl-L-methionine</name>
        <dbReference type="ChEBI" id="CHEBI:59789"/>
    </ligand>
</feature>
<dbReference type="InterPro" id="IPR020596">
    <property type="entry name" value="rRNA_Ade_Mease_Trfase_CS"/>
</dbReference>
<gene>
    <name evidence="7" type="primary">rsmA</name>
    <name evidence="7" type="synonym">ksgA</name>
    <name evidence="10" type="ORF">ADM99_09400</name>
</gene>
<dbReference type="InterPro" id="IPR001737">
    <property type="entry name" value="KsgA/Erm"/>
</dbReference>
<dbReference type="PANTHER" id="PTHR11727">
    <property type="entry name" value="DIMETHYLADENOSINE TRANSFERASE"/>
    <property type="match status" value="1"/>
</dbReference>
<dbReference type="InterPro" id="IPR020598">
    <property type="entry name" value="rRNA_Ade_methylase_Trfase_N"/>
</dbReference>
<evidence type="ECO:0000259" key="9">
    <source>
        <dbReference type="SMART" id="SM00650"/>
    </source>
</evidence>
<dbReference type="Proteomes" id="UP000050430">
    <property type="component" value="Unassembled WGS sequence"/>
</dbReference>
<dbReference type="GO" id="GO:0052908">
    <property type="term" value="F:16S rRNA (adenine(1518)-N(6)/adenine(1519)-N(6))-dimethyltransferase activity"/>
    <property type="evidence" value="ECO:0007669"/>
    <property type="project" value="UniProtKB-EC"/>
</dbReference>
<dbReference type="PROSITE" id="PS51689">
    <property type="entry name" value="SAM_RNA_A_N6_MT"/>
    <property type="match status" value="1"/>
</dbReference>
<proteinExistence type="inferred from homology"/>
<dbReference type="PANTHER" id="PTHR11727:SF7">
    <property type="entry name" value="DIMETHYLADENOSINE TRANSFERASE-RELATED"/>
    <property type="match status" value="1"/>
</dbReference>
<dbReference type="Gene3D" id="3.40.50.150">
    <property type="entry name" value="Vaccinia Virus protein VP39"/>
    <property type="match status" value="1"/>
</dbReference>
<dbReference type="GO" id="GO:0003723">
    <property type="term" value="F:RNA binding"/>
    <property type="evidence" value="ECO:0007669"/>
    <property type="project" value="UniProtKB-UniRule"/>
</dbReference>
<accession>A0A0P6WYN4</accession>
<keyword evidence="1 7" id="KW-0963">Cytoplasm</keyword>
<comment type="subcellular location">
    <subcellularLocation>
        <location evidence="7">Cytoplasm</location>
    </subcellularLocation>
</comment>
<sequence length="279" mass="30503">MTIQPPDYFALMKKFDVKPRKSLGQNFLLDQSILNQIVQSSGVSPETDVLEIGAGLGSLTWTLARTAHQVTAIEIDKNLIPVLNEALSPCENVHIVQGDILEIPLDGLALKPGYFVVANIPYYITSAVIRYLLESPIKPARLFLTVQREVAERICAAPGDMSLLALSVQVYGKPAITGKLPAGAFYPPPAVDSACVRVDIHPQPLISQGQLDLFFRVIKAGFSQKRKTLRNSISAGMALQPEKTAVLLSTAGIDPMRRAETLSIPEWEKLVKVFETKNS</sequence>
<dbReference type="InterPro" id="IPR023165">
    <property type="entry name" value="rRNA_Ade_diMease-like_C"/>
</dbReference>
<keyword evidence="5 7" id="KW-0949">S-adenosyl-L-methionine</keyword>
<dbReference type="CDD" id="cd02440">
    <property type="entry name" value="AdoMet_MTases"/>
    <property type="match status" value="1"/>
</dbReference>
<dbReference type="HAMAP" id="MF_00607">
    <property type="entry name" value="16SrRNA_methyltr_A"/>
    <property type="match status" value="1"/>
</dbReference>
<evidence type="ECO:0000256" key="6">
    <source>
        <dbReference type="ARBA" id="ARBA00022884"/>
    </source>
</evidence>
<evidence type="ECO:0000256" key="5">
    <source>
        <dbReference type="ARBA" id="ARBA00022691"/>
    </source>
</evidence>
<evidence type="ECO:0000256" key="7">
    <source>
        <dbReference type="HAMAP-Rule" id="MF_00607"/>
    </source>
</evidence>
<dbReference type="PROSITE" id="PS01131">
    <property type="entry name" value="RRNA_A_DIMETH"/>
    <property type="match status" value="1"/>
</dbReference>
<dbReference type="InterPro" id="IPR011530">
    <property type="entry name" value="rRNA_adenine_dimethylase"/>
</dbReference>
<keyword evidence="2 7" id="KW-0698">rRNA processing</keyword>
<dbReference type="SMART" id="SM00650">
    <property type="entry name" value="rADc"/>
    <property type="match status" value="1"/>
</dbReference>
<organism evidence="10 11">
    <name type="scientific">Leptolinea tardivitalis</name>
    <dbReference type="NCBI Taxonomy" id="229920"/>
    <lineage>
        <taxon>Bacteria</taxon>
        <taxon>Bacillati</taxon>
        <taxon>Chloroflexota</taxon>
        <taxon>Anaerolineae</taxon>
        <taxon>Anaerolineales</taxon>
        <taxon>Anaerolineaceae</taxon>
        <taxon>Leptolinea</taxon>
    </lineage>
</organism>
<feature type="binding site" evidence="7 8">
    <location>
        <position position="26"/>
    </location>
    <ligand>
        <name>S-adenosyl-L-methionine</name>
        <dbReference type="ChEBI" id="CHEBI:59789"/>
    </ligand>
</feature>